<evidence type="ECO:0000313" key="1">
    <source>
        <dbReference type="EMBL" id="TQV86444.1"/>
    </source>
</evidence>
<evidence type="ECO:0000313" key="2">
    <source>
        <dbReference type="Proteomes" id="UP000315439"/>
    </source>
</evidence>
<dbReference type="RefSeq" id="WP_142932367.1">
    <property type="nucleotide sequence ID" value="NZ_ML660166.1"/>
</dbReference>
<gene>
    <name evidence="1" type="ORF">FLL46_16120</name>
</gene>
<dbReference type="Proteomes" id="UP000315439">
    <property type="component" value="Unassembled WGS sequence"/>
</dbReference>
<reference evidence="1 2" key="1">
    <citation type="submission" date="2019-07" db="EMBL/GenBank/DDBJ databases">
        <title>Draft genome for Aliikangiella sp. M105.</title>
        <authorList>
            <person name="Wang G."/>
        </authorList>
    </citation>
    <scope>NUCLEOTIDE SEQUENCE [LARGE SCALE GENOMIC DNA]</scope>
    <source>
        <strain evidence="1 2">M105</strain>
    </source>
</reference>
<dbReference type="OrthoDB" id="5295974at2"/>
<dbReference type="AlphaFoldDB" id="A0A545UAE7"/>
<protein>
    <submittedName>
        <fullName evidence="1">Uncharacterized protein</fullName>
    </submittedName>
</protein>
<organism evidence="1 2">
    <name type="scientific">Aliikangiella coralliicola</name>
    <dbReference type="NCBI Taxonomy" id="2592383"/>
    <lineage>
        <taxon>Bacteria</taxon>
        <taxon>Pseudomonadati</taxon>
        <taxon>Pseudomonadota</taxon>
        <taxon>Gammaproteobacteria</taxon>
        <taxon>Oceanospirillales</taxon>
        <taxon>Pleioneaceae</taxon>
        <taxon>Aliikangiella</taxon>
    </lineage>
</organism>
<dbReference type="EMBL" id="VIKS01000010">
    <property type="protein sequence ID" value="TQV86444.1"/>
    <property type="molecule type" value="Genomic_DNA"/>
</dbReference>
<proteinExistence type="predicted"/>
<comment type="caution">
    <text evidence="1">The sequence shown here is derived from an EMBL/GenBank/DDBJ whole genome shotgun (WGS) entry which is preliminary data.</text>
</comment>
<keyword evidence="2" id="KW-1185">Reference proteome</keyword>
<sequence length="307" mass="35592">MMTSLNLFLPDFATYQIEDLGIIEEEQQTISMQPLAQDWQAYFCQTVGYQKNDLPWTQLLLAQFNIERAVQTACCCEPVMVQLTHRGAYMIGQSQLQLSANDAIRIVSRINEQLMEEGERLYLVGKNHWLYTTDRMLELISEPVKDLIGKDLFNYAYGGKDAQYWQRLNNEIQMLIKQMVDYKELPEASPETMMNIHFHDPVNLADMQEIPFINNKDVTVVTDNEVIESFCMNTFLTHKTTGELADLAAENNVIIAFDSERESYPALLKYWLDSLAVKSLESARIICQDSIFSFNKRKNWLSRLLRL</sequence>
<accession>A0A545UAE7</accession>
<name>A0A545UAE7_9GAMM</name>